<dbReference type="InterPro" id="IPR050194">
    <property type="entry name" value="Glycosyltransferase_grp1"/>
</dbReference>
<dbReference type="Gene3D" id="3.40.50.2000">
    <property type="entry name" value="Glycogen Phosphorylase B"/>
    <property type="match status" value="2"/>
</dbReference>
<dbReference type="PANTHER" id="PTHR45947:SF3">
    <property type="entry name" value="SULFOQUINOVOSYL TRANSFERASE SQD2"/>
    <property type="match status" value="1"/>
</dbReference>
<dbReference type="SUPFAM" id="SSF53756">
    <property type="entry name" value="UDP-Glycosyltransferase/glycogen phosphorylase"/>
    <property type="match status" value="1"/>
</dbReference>
<dbReference type="InterPro" id="IPR028098">
    <property type="entry name" value="Glyco_trans_4-like_N"/>
</dbReference>
<dbReference type="CDD" id="cd03801">
    <property type="entry name" value="GT4_PimA-like"/>
    <property type="match status" value="1"/>
</dbReference>
<name>A0A9D1M200_9FIRM</name>
<evidence type="ECO:0000259" key="1">
    <source>
        <dbReference type="Pfam" id="PF00534"/>
    </source>
</evidence>
<feature type="domain" description="Glycosyl transferase family 1" evidence="1">
    <location>
        <begin position="200"/>
        <end position="363"/>
    </location>
</feature>
<proteinExistence type="predicted"/>
<dbReference type="PANTHER" id="PTHR45947">
    <property type="entry name" value="SULFOQUINOVOSYL TRANSFERASE SQD2"/>
    <property type="match status" value="1"/>
</dbReference>
<comment type="caution">
    <text evidence="3">The sequence shown here is derived from an EMBL/GenBank/DDBJ whole genome shotgun (WGS) entry which is preliminary data.</text>
</comment>
<dbReference type="Proteomes" id="UP000824093">
    <property type="component" value="Unassembled WGS sequence"/>
</dbReference>
<reference evidence="3" key="1">
    <citation type="submission" date="2020-10" db="EMBL/GenBank/DDBJ databases">
        <authorList>
            <person name="Gilroy R."/>
        </authorList>
    </citation>
    <scope>NUCLEOTIDE SEQUENCE</scope>
    <source>
        <strain evidence="3">CHK195-15760</strain>
    </source>
</reference>
<dbReference type="InterPro" id="IPR001296">
    <property type="entry name" value="Glyco_trans_1"/>
</dbReference>
<evidence type="ECO:0000313" key="3">
    <source>
        <dbReference type="EMBL" id="HIU52201.1"/>
    </source>
</evidence>
<organism evidence="3 4">
    <name type="scientific">Candidatus Merdicola faecigallinarum</name>
    <dbReference type="NCBI Taxonomy" id="2840862"/>
    <lineage>
        <taxon>Bacteria</taxon>
        <taxon>Bacillati</taxon>
        <taxon>Bacillota</taxon>
        <taxon>Clostridia</taxon>
        <taxon>Candidatus Merdicola</taxon>
    </lineage>
</organism>
<sequence length="430" mass="48655">MKILMLTWEYPPRIVGGIARVVHDLSKRLIKDGHEVTVVTYKEGNVEDYENDKGVNVYRVNNYMINPNNFIDWIMQMNFNMLAKATEIINKEGPFDVIHAHDWLVAYAAKSLKDAFHIPIVATIHATEAGRNSGIHDEVQRYINDTEWLLTYEATEVIVNSNYMKNELQRLFGLPFEKINVIPNGVNLTLYNGVERDYEFRRQYAADNEKIILFMGRLVYEKGIQHVIAAMPKILSGYHDAKLIIAGKGGMMDELKEQVQAMGIAQKVYFTGYLNSKQVAKMYKCADVAVFPSTYEPFGIVALEGMLSGTPVVVSDVGGLNEIVEHGVNGMKSYAGNPNSLADSILALLHDPALCASVAKKAKIKVRDNYNWAKIAQDTHFTYQKAICQTMAEKQRREIEQEKAKKAKKAKNTEHEITNLLSFKKRHAYA</sequence>
<dbReference type="Pfam" id="PF13439">
    <property type="entry name" value="Glyco_transf_4"/>
    <property type="match status" value="1"/>
</dbReference>
<dbReference type="AlphaFoldDB" id="A0A9D1M200"/>
<dbReference type="EMBL" id="DVNH01000048">
    <property type="protein sequence ID" value="HIU52201.1"/>
    <property type="molecule type" value="Genomic_DNA"/>
</dbReference>
<gene>
    <name evidence="3" type="ORF">IAB70_06290</name>
</gene>
<feature type="domain" description="Glycosyltransferase subfamily 4-like N-terminal" evidence="2">
    <location>
        <begin position="15"/>
        <end position="189"/>
    </location>
</feature>
<dbReference type="Pfam" id="PF00534">
    <property type="entry name" value="Glycos_transf_1"/>
    <property type="match status" value="1"/>
</dbReference>
<evidence type="ECO:0000313" key="4">
    <source>
        <dbReference type="Proteomes" id="UP000824093"/>
    </source>
</evidence>
<evidence type="ECO:0000259" key="2">
    <source>
        <dbReference type="Pfam" id="PF13439"/>
    </source>
</evidence>
<reference evidence="3" key="2">
    <citation type="journal article" date="2021" name="PeerJ">
        <title>Extensive microbial diversity within the chicken gut microbiome revealed by metagenomics and culture.</title>
        <authorList>
            <person name="Gilroy R."/>
            <person name="Ravi A."/>
            <person name="Getino M."/>
            <person name="Pursley I."/>
            <person name="Horton D.L."/>
            <person name="Alikhan N.F."/>
            <person name="Baker D."/>
            <person name="Gharbi K."/>
            <person name="Hall N."/>
            <person name="Watson M."/>
            <person name="Adriaenssens E.M."/>
            <person name="Foster-Nyarko E."/>
            <person name="Jarju S."/>
            <person name="Secka A."/>
            <person name="Antonio M."/>
            <person name="Oren A."/>
            <person name="Chaudhuri R.R."/>
            <person name="La Ragione R."/>
            <person name="Hildebrand F."/>
            <person name="Pallen M.J."/>
        </authorList>
    </citation>
    <scope>NUCLEOTIDE SEQUENCE</scope>
    <source>
        <strain evidence="3">CHK195-15760</strain>
    </source>
</reference>
<accession>A0A9D1M200</accession>
<dbReference type="GO" id="GO:0016757">
    <property type="term" value="F:glycosyltransferase activity"/>
    <property type="evidence" value="ECO:0007669"/>
    <property type="project" value="InterPro"/>
</dbReference>
<protein>
    <submittedName>
        <fullName evidence="3">Glycosyltransferase family 4 protein</fullName>
    </submittedName>
</protein>